<dbReference type="PROSITE" id="PS51186">
    <property type="entry name" value="GNAT"/>
    <property type="match status" value="1"/>
</dbReference>
<protein>
    <submittedName>
        <fullName evidence="2">N-acetyltransferase</fullName>
    </submittedName>
</protein>
<dbReference type="InterPro" id="IPR016181">
    <property type="entry name" value="Acyl_CoA_acyltransferase"/>
</dbReference>
<name>A0ABQ2JPY2_9SPHN</name>
<dbReference type="Gene3D" id="3.40.630.30">
    <property type="match status" value="1"/>
</dbReference>
<dbReference type="InterPro" id="IPR000182">
    <property type="entry name" value="GNAT_dom"/>
</dbReference>
<dbReference type="SUPFAM" id="SSF55729">
    <property type="entry name" value="Acyl-CoA N-acyltransferases (Nat)"/>
    <property type="match status" value="1"/>
</dbReference>
<proteinExistence type="predicted"/>
<organism evidence="2 3">
    <name type="scientific">Novosphingobium indicum</name>
    <dbReference type="NCBI Taxonomy" id="462949"/>
    <lineage>
        <taxon>Bacteria</taxon>
        <taxon>Pseudomonadati</taxon>
        <taxon>Pseudomonadota</taxon>
        <taxon>Alphaproteobacteria</taxon>
        <taxon>Sphingomonadales</taxon>
        <taxon>Sphingomonadaceae</taxon>
        <taxon>Novosphingobium</taxon>
    </lineage>
</organism>
<dbReference type="RefSeq" id="WP_188820548.1">
    <property type="nucleotide sequence ID" value="NZ_BMLK01000013.1"/>
</dbReference>
<keyword evidence="3" id="KW-1185">Reference proteome</keyword>
<feature type="domain" description="N-acetyltransferase" evidence="1">
    <location>
        <begin position="8"/>
        <end position="162"/>
    </location>
</feature>
<evidence type="ECO:0000313" key="2">
    <source>
        <dbReference type="EMBL" id="GGN53726.1"/>
    </source>
</evidence>
<accession>A0ABQ2JPY2</accession>
<dbReference type="InterPro" id="IPR051531">
    <property type="entry name" value="N-acetyltransferase"/>
</dbReference>
<dbReference type="CDD" id="cd04301">
    <property type="entry name" value="NAT_SF"/>
    <property type="match status" value="1"/>
</dbReference>
<comment type="caution">
    <text evidence="2">The sequence shown here is derived from an EMBL/GenBank/DDBJ whole genome shotgun (WGS) entry which is preliminary data.</text>
</comment>
<dbReference type="EMBL" id="BMLK01000013">
    <property type="protein sequence ID" value="GGN53726.1"/>
    <property type="molecule type" value="Genomic_DNA"/>
</dbReference>
<gene>
    <name evidence="2" type="ORF">GCM10011349_28630</name>
</gene>
<dbReference type="Pfam" id="PF13302">
    <property type="entry name" value="Acetyltransf_3"/>
    <property type="match status" value="1"/>
</dbReference>
<dbReference type="Proteomes" id="UP000605099">
    <property type="component" value="Unassembled WGS sequence"/>
</dbReference>
<evidence type="ECO:0000313" key="3">
    <source>
        <dbReference type="Proteomes" id="UP000605099"/>
    </source>
</evidence>
<sequence length="184" mass="20423">MFLRSERLFLRPGWPEDWEELCGQIADEQVVRNLASAPWPYAGEDARSFLALPQSHRHPRFLITVPDAPGARIVGGIGLDKIEDGVELGYWVARDHWGQGYASEAARSVVALAETLGHRRVTAQHFIDNPASGRVLEKTGFRRTGRVVERFSKGRGKACPVRSYELALGPSRTCDDLLGCKRAA</sequence>
<evidence type="ECO:0000259" key="1">
    <source>
        <dbReference type="PROSITE" id="PS51186"/>
    </source>
</evidence>
<reference evidence="3" key="1">
    <citation type="journal article" date="2019" name="Int. J. Syst. Evol. Microbiol.">
        <title>The Global Catalogue of Microorganisms (GCM) 10K type strain sequencing project: providing services to taxonomists for standard genome sequencing and annotation.</title>
        <authorList>
            <consortium name="The Broad Institute Genomics Platform"/>
            <consortium name="The Broad Institute Genome Sequencing Center for Infectious Disease"/>
            <person name="Wu L."/>
            <person name="Ma J."/>
        </authorList>
    </citation>
    <scope>NUCLEOTIDE SEQUENCE [LARGE SCALE GENOMIC DNA]</scope>
    <source>
        <strain evidence="3">CGMCC 1.6784</strain>
    </source>
</reference>
<dbReference type="PANTHER" id="PTHR43792">
    <property type="entry name" value="GNAT FAMILY, PUTATIVE (AFU_ORTHOLOGUE AFUA_3G00765)-RELATED-RELATED"/>
    <property type="match status" value="1"/>
</dbReference>